<evidence type="ECO:0000313" key="2">
    <source>
        <dbReference type="Proteomes" id="UP000287247"/>
    </source>
</evidence>
<dbReference type="NCBIfam" id="TIGR04155">
    <property type="entry name" value="cyano_PEP"/>
    <property type="match status" value="1"/>
</dbReference>
<comment type="caution">
    <text evidence="1">The sequence shown here is derived from an EMBL/GenBank/DDBJ whole genome shotgun (WGS) entry which is preliminary data.</text>
</comment>
<sequence>MDKNMMSNLAKLIDYPSWLKHCLCIKPLALASATAAIAFMGVVTSASDAQAALINGSFETPDLGNSSADIITLGNNIRFAYSAVSTGSGNRSVGNFLDAADFGVGVGIVPEPLTMLGAATAIGFGASFKRKLAKKKQDKANKA</sequence>
<dbReference type="Proteomes" id="UP000287247">
    <property type="component" value="Unassembled WGS sequence"/>
</dbReference>
<keyword evidence="2" id="KW-1185">Reference proteome</keyword>
<organism evidence="1 2">
    <name type="scientific">Aphanothece sacrum FPU1</name>
    <dbReference type="NCBI Taxonomy" id="1920663"/>
    <lineage>
        <taxon>Bacteria</taxon>
        <taxon>Bacillati</taxon>
        <taxon>Cyanobacteriota</taxon>
        <taxon>Cyanophyceae</taxon>
        <taxon>Oscillatoriophycideae</taxon>
        <taxon>Chroococcales</taxon>
        <taxon>Aphanothecaceae</taxon>
        <taxon>Aphanothece</taxon>
    </lineage>
</organism>
<protein>
    <submittedName>
        <fullName evidence="1">Quinoprotein</fullName>
    </submittedName>
</protein>
<accession>A0A401IHX3</accession>
<name>A0A401IHX3_APHSA</name>
<evidence type="ECO:0000313" key="1">
    <source>
        <dbReference type="EMBL" id="GBF80844.1"/>
    </source>
</evidence>
<gene>
    <name evidence="1" type="ORF">AsFPU1_2251</name>
</gene>
<reference evidence="2" key="1">
    <citation type="submission" date="2017-05" db="EMBL/GenBank/DDBJ databases">
        <title>Physiological properties and genetic analysis related to exopolysaccharide production of fresh-water unicellular cyanobacterium Aphanothece sacrum, Suizenji Nori, that has been cultured as a food source in Japan.</title>
        <authorList>
            <person name="Kanesaki Y."/>
            <person name="Yoshikawa S."/>
            <person name="Ohki K."/>
        </authorList>
    </citation>
    <scope>NUCLEOTIDE SEQUENCE [LARGE SCALE GENOMIC DNA]</scope>
    <source>
        <strain evidence="2">FPU1</strain>
    </source>
</reference>
<proteinExistence type="predicted"/>
<dbReference type="AlphaFoldDB" id="A0A401IHX3"/>
<dbReference type="EMBL" id="BDQK01000013">
    <property type="protein sequence ID" value="GBF80844.1"/>
    <property type="molecule type" value="Genomic_DNA"/>
</dbReference>
<dbReference type="InterPro" id="IPR026374">
    <property type="entry name" value="Cyano_PEP"/>
</dbReference>